<dbReference type="GO" id="GO:0003712">
    <property type="term" value="F:transcription coregulator activity"/>
    <property type="evidence" value="ECO:0007669"/>
    <property type="project" value="InterPro"/>
</dbReference>
<organism evidence="8 9">
    <name type="scientific">Dreissena polymorpha</name>
    <name type="common">Zebra mussel</name>
    <name type="synonym">Mytilus polymorpha</name>
    <dbReference type="NCBI Taxonomy" id="45954"/>
    <lineage>
        <taxon>Eukaryota</taxon>
        <taxon>Metazoa</taxon>
        <taxon>Spiralia</taxon>
        <taxon>Lophotrochozoa</taxon>
        <taxon>Mollusca</taxon>
        <taxon>Bivalvia</taxon>
        <taxon>Autobranchia</taxon>
        <taxon>Heteroconchia</taxon>
        <taxon>Euheterodonta</taxon>
        <taxon>Imparidentia</taxon>
        <taxon>Neoheterodontei</taxon>
        <taxon>Myida</taxon>
        <taxon>Dreissenoidea</taxon>
        <taxon>Dreissenidae</taxon>
        <taxon>Dreissena</taxon>
    </lineage>
</organism>
<reference evidence="8" key="2">
    <citation type="submission" date="2020-11" db="EMBL/GenBank/DDBJ databases">
        <authorList>
            <person name="McCartney M.A."/>
            <person name="Auch B."/>
            <person name="Kono T."/>
            <person name="Mallez S."/>
            <person name="Becker A."/>
            <person name="Gohl D.M."/>
            <person name="Silverstein K.A.T."/>
            <person name="Koren S."/>
            <person name="Bechman K.B."/>
            <person name="Herman A."/>
            <person name="Abrahante J.E."/>
            <person name="Garbe J."/>
        </authorList>
    </citation>
    <scope>NUCLEOTIDE SEQUENCE</scope>
    <source>
        <strain evidence="8">Duluth1</strain>
        <tissue evidence="8">Whole animal</tissue>
    </source>
</reference>
<comment type="similarity">
    <text evidence="2 7">Belongs to the Mediator complex subunit 31 family.</text>
</comment>
<comment type="subunit">
    <text evidence="7">Component of the Mediator complex.</text>
</comment>
<evidence type="ECO:0000313" key="8">
    <source>
        <dbReference type="EMBL" id="KAH3891558.1"/>
    </source>
</evidence>
<comment type="function">
    <text evidence="7">Component of the Mediator complex, a coactivator involved in the regulated transcription of nearly all RNA polymerase II-dependent genes. Mediator functions as a bridge to convey information from gene-specific regulatory proteins to the basal RNA polymerase II transcription machinery. Mediator is recruited to promoters by direct interactions with regulatory proteins and serves as a scaffold for the assembly of a functional preinitiation complex with RNA polymerase II and the general transcription factors.</text>
</comment>
<comment type="subcellular location">
    <subcellularLocation>
        <location evidence="1 7">Nucleus</location>
    </subcellularLocation>
</comment>
<evidence type="ECO:0000313" key="9">
    <source>
        <dbReference type="Proteomes" id="UP000828390"/>
    </source>
</evidence>
<dbReference type="PANTHER" id="PTHR13186">
    <property type="entry name" value="MEDIATOR OF RNA POLYMERASE II TRANSCRIPTION SUBUNIT 31"/>
    <property type="match status" value="1"/>
</dbReference>
<dbReference type="AlphaFoldDB" id="A0A9D4N868"/>
<evidence type="ECO:0000256" key="4">
    <source>
        <dbReference type="ARBA" id="ARBA00023159"/>
    </source>
</evidence>
<dbReference type="OrthoDB" id="10257739at2759"/>
<dbReference type="InterPro" id="IPR038089">
    <property type="entry name" value="Med31_sf"/>
</dbReference>
<dbReference type="Pfam" id="PF05669">
    <property type="entry name" value="Med31"/>
    <property type="match status" value="1"/>
</dbReference>
<gene>
    <name evidence="8" type="ORF">DPMN_015662</name>
</gene>
<name>A0A9D4N868_DREPO</name>
<dbReference type="GO" id="GO:0006355">
    <property type="term" value="P:regulation of DNA-templated transcription"/>
    <property type="evidence" value="ECO:0007669"/>
    <property type="project" value="InterPro"/>
</dbReference>
<evidence type="ECO:0000256" key="6">
    <source>
        <dbReference type="ARBA" id="ARBA00023242"/>
    </source>
</evidence>
<reference evidence="8" key="1">
    <citation type="journal article" date="2019" name="bioRxiv">
        <title>The Genome of the Zebra Mussel, Dreissena polymorpha: A Resource for Invasive Species Research.</title>
        <authorList>
            <person name="McCartney M.A."/>
            <person name="Auch B."/>
            <person name="Kono T."/>
            <person name="Mallez S."/>
            <person name="Zhang Y."/>
            <person name="Obille A."/>
            <person name="Becker A."/>
            <person name="Abrahante J.E."/>
            <person name="Garbe J."/>
            <person name="Badalamenti J.P."/>
            <person name="Herman A."/>
            <person name="Mangelson H."/>
            <person name="Liachko I."/>
            <person name="Sullivan S."/>
            <person name="Sone E.D."/>
            <person name="Koren S."/>
            <person name="Silverstein K.A.T."/>
            <person name="Beckman K.B."/>
            <person name="Gohl D.M."/>
        </authorList>
    </citation>
    <scope>NUCLEOTIDE SEQUENCE</scope>
    <source>
        <strain evidence="8">Duluth1</strain>
        <tissue evidence="8">Whole animal</tissue>
    </source>
</reference>
<evidence type="ECO:0000256" key="5">
    <source>
        <dbReference type="ARBA" id="ARBA00023163"/>
    </source>
</evidence>
<evidence type="ECO:0000256" key="3">
    <source>
        <dbReference type="ARBA" id="ARBA00023015"/>
    </source>
</evidence>
<dbReference type="Proteomes" id="UP000828390">
    <property type="component" value="Unassembled WGS sequence"/>
</dbReference>
<proteinExistence type="inferred from homology"/>
<sequence length="134" mass="16321">MAQSRPIQGNSSDKDNEERFQTELEFVQCLANPNYLNFLAQRGYFKSNNFVNYLKYLQYWKEPMYAKYLKYPQALHFLELLQYEQFRKELANQQCAKFIDDQQLLHWQHYQRKRMQLLRAEAEHAREMGETKPA</sequence>
<keyword evidence="4 7" id="KW-0010">Activator</keyword>
<dbReference type="EMBL" id="JAIWYP010000001">
    <property type="protein sequence ID" value="KAH3891558.1"/>
    <property type="molecule type" value="Genomic_DNA"/>
</dbReference>
<keyword evidence="9" id="KW-1185">Reference proteome</keyword>
<evidence type="ECO:0000256" key="1">
    <source>
        <dbReference type="ARBA" id="ARBA00004123"/>
    </source>
</evidence>
<keyword evidence="5 7" id="KW-0804">Transcription</keyword>
<dbReference type="GO" id="GO:0016592">
    <property type="term" value="C:mediator complex"/>
    <property type="evidence" value="ECO:0007669"/>
    <property type="project" value="InterPro"/>
</dbReference>
<keyword evidence="3 7" id="KW-0805">Transcription regulation</keyword>
<accession>A0A9D4N868</accession>
<dbReference type="FunFam" id="1.10.10.1340:FF:000001">
    <property type="entry name" value="Mediator of RNA polymerase II transcription subunit 31"/>
    <property type="match status" value="1"/>
</dbReference>
<evidence type="ECO:0000256" key="2">
    <source>
        <dbReference type="ARBA" id="ARBA00006378"/>
    </source>
</evidence>
<keyword evidence="6 7" id="KW-0539">Nucleus</keyword>
<dbReference type="Gene3D" id="1.10.10.1340">
    <property type="entry name" value="Mediator of RNA polymerase II, submodule Med31 (Soh1)"/>
    <property type="match status" value="1"/>
</dbReference>
<dbReference type="InterPro" id="IPR008831">
    <property type="entry name" value="Mediator_Med31"/>
</dbReference>
<protein>
    <recommendedName>
        <fullName evidence="7">Mediator of RNA polymerase II transcription subunit 31</fullName>
    </recommendedName>
</protein>
<comment type="caution">
    <text evidence="8">The sequence shown here is derived from an EMBL/GenBank/DDBJ whole genome shotgun (WGS) entry which is preliminary data.</text>
</comment>
<evidence type="ECO:0000256" key="7">
    <source>
        <dbReference type="RuleBase" id="RU364129"/>
    </source>
</evidence>